<evidence type="ECO:0000313" key="3">
    <source>
        <dbReference type="Proteomes" id="UP000011820"/>
    </source>
</evidence>
<dbReference type="RefSeq" id="WP_015452574.1">
    <property type="nucleotide sequence ID" value="NC_020549.1"/>
</dbReference>
<dbReference type="PANTHER" id="PTHR24074">
    <property type="entry name" value="CO-CHAPERONE PROTEIN DJLA"/>
    <property type="match status" value="1"/>
</dbReference>
<evidence type="ECO:0000313" key="2">
    <source>
        <dbReference type="EMBL" id="AGH16977.1"/>
    </source>
</evidence>
<dbReference type="CDD" id="cd06257">
    <property type="entry name" value="DnaJ"/>
    <property type="match status" value="1"/>
</dbReference>
<dbReference type="SUPFAM" id="SSF46565">
    <property type="entry name" value="Chaperone J-domain"/>
    <property type="match status" value="1"/>
</dbReference>
<protein>
    <submittedName>
        <fullName evidence="2">Molecular chaperone DnaJ family protein</fullName>
    </submittedName>
</protein>
<dbReference type="PRINTS" id="PR00625">
    <property type="entry name" value="JDOMAIN"/>
</dbReference>
<evidence type="ECO:0000259" key="1">
    <source>
        <dbReference type="PROSITE" id="PS50076"/>
    </source>
</evidence>
<dbReference type="InterPro" id="IPR036869">
    <property type="entry name" value="J_dom_sf"/>
</dbReference>
<keyword evidence="3" id="KW-1185">Reference proteome</keyword>
<dbReference type="Gene3D" id="1.10.287.110">
    <property type="entry name" value="DnaJ domain"/>
    <property type="match status" value="1"/>
</dbReference>
<proteinExistence type="predicted"/>
<dbReference type="Pfam" id="PF00226">
    <property type="entry name" value="DnaJ"/>
    <property type="match status" value="1"/>
</dbReference>
<gene>
    <name evidence="2" type="ORF">WSI_03035</name>
</gene>
<organism evidence="2 3">
    <name type="scientific">Candidatus Liberibacter asiaticus str. gxpsy</name>
    <dbReference type="NCBI Taxonomy" id="1174529"/>
    <lineage>
        <taxon>Bacteria</taxon>
        <taxon>Pseudomonadati</taxon>
        <taxon>Pseudomonadota</taxon>
        <taxon>Alphaproteobacteria</taxon>
        <taxon>Hyphomicrobiales</taxon>
        <taxon>Rhizobiaceae</taxon>
        <taxon>Liberibacter</taxon>
    </lineage>
</organism>
<dbReference type="Proteomes" id="UP000011820">
    <property type="component" value="Chromosome"/>
</dbReference>
<name>A0ABN4B3N1_LIBAS</name>
<dbReference type="EMBL" id="CP004005">
    <property type="protein sequence ID" value="AGH16977.1"/>
    <property type="molecule type" value="Genomic_DNA"/>
</dbReference>
<dbReference type="InterPro" id="IPR050817">
    <property type="entry name" value="DjlA_DnaK_co-chaperone"/>
</dbReference>
<dbReference type="InterPro" id="IPR001623">
    <property type="entry name" value="DnaJ_domain"/>
</dbReference>
<dbReference type="PROSITE" id="PS50076">
    <property type="entry name" value="DNAJ_2"/>
    <property type="match status" value="1"/>
</dbReference>
<reference evidence="2 3" key="1">
    <citation type="journal article" date="2013" name="Genome Announc.">
        <title>Complete Genome Sequence of a Chinese Strain of 'Candidatus Liberibacter asiaticus'.</title>
        <authorList>
            <person name="Lin H."/>
            <person name="Han C.S."/>
            <person name="Liu B."/>
            <person name="Lou B."/>
            <person name="Bai X."/>
            <person name="Deng C."/>
            <person name="Civerolo E.L."/>
            <person name="Gupta G."/>
        </authorList>
    </citation>
    <scope>NUCLEOTIDE SEQUENCE [LARGE SCALE GENOMIC DNA]</scope>
    <source>
        <strain evidence="3">gxpsy</strain>
    </source>
</reference>
<accession>A0ABN4B3N1</accession>
<dbReference type="GeneID" id="93076974"/>
<dbReference type="SMART" id="SM00271">
    <property type="entry name" value="DnaJ"/>
    <property type="match status" value="1"/>
</dbReference>
<sequence length="191" mass="22147">MKLDSKYFDRIRTRKKRKKNAPSPKSSICQWDNCQCIGEYRAPVGSGAEEQFFLFCLDHVKKYNKGYNYFLGLSDDEVGRYQKEGVTGERFTWTAHLYAERYPSNSSFFQDHRSSYGHFADRPDHRVGSMQFNAFEILGLLSDSSPEEIRGRYKDLVKKHHPDANGGDRGSEERFQAVIQAYKILKKSGFC</sequence>
<feature type="domain" description="J" evidence="1">
    <location>
        <begin position="133"/>
        <end position="190"/>
    </location>
</feature>